<dbReference type="InParanoid" id="A0A1B7N651"/>
<sequence length="227" mass="26392">MNKDGFTVHRWGPGFESVRFDDHNYIPQYLQQDTQRKLRDAIEKGLTEKDTMPGYVYALNVTDPEHEGKLAFKVGYSKNVTDRYSRWKNICKYITGIRGWWPRSINAPNDYDESLVEKLITSNQQGDAGPMAGQLERLVHIELTDLATHAPYLHPSFPNITYRDVPPQEMAKPKRKHCGSCGQKHQEIFSFRRVEEGDLVGKEWEVIVKPVIRKWGEFLKDHFAEEI</sequence>
<accession>A0A1B7N651</accession>
<dbReference type="Pfam" id="PF10544">
    <property type="entry name" value="T5orf172"/>
    <property type="match status" value="1"/>
</dbReference>
<evidence type="ECO:0000313" key="3">
    <source>
        <dbReference type="Proteomes" id="UP000092154"/>
    </source>
</evidence>
<reference evidence="2 3" key="1">
    <citation type="submission" date="2016-06" db="EMBL/GenBank/DDBJ databases">
        <title>Comparative genomics of the ectomycorrhizal sister species Rhizopogon vinicolor and Rhizopogon vesiculosus (Basidiomycota: Boletales) reveals a divergence of the mating type B locus.</title>
        <authorList>
            <consortium name="DOE Joint Genome Institute"/>
            <person name="Mujic A.B."/>
            <person name="Kuo A."/>
            <person name="Tritt A."/>
            <person name="Lipzen A."/>
            <person name="Chen C."/>
            <person name="Johnson J."/>
            <person name="Sharma A."/>
            <person name="Barry K."/>
            <person name="Grigoriev I.V."/>
            <person name="Spatafora J.W."/>
        </authorList>
    </citation>
    <scope>NUCLEOTIDE SEQUENCE [LARGE SCALE GENOMIC DNA]</scope>
    <source>
        <strain evidence="2 3">AM-OR11-026</strain>
    </source>
</reference>
<gene>
    <name evidence="2" type="ORF">K503DRAFT_623933</name>
</gene>
<dbReference type="Proteomes" id="UP000092154">
    <property type="component" value="Unassembled WGS sequence"/>
</dbReference>
<keyword evidence="3" id="KW-1185">Reference proteome</keyword>
<dbReference type="AlphaFoldDB" id="A0A1B7N651"/>
<feature type="domain" description="Bacteriophage T5 Orf172 DNA-binding" evidence="1">
    <location>
        <begin position="54"/>
        <end position="145"/>
    </location>
</feature>
<dbReference type="STRING" id="1314800.A0A1B7N651"/>
<organism evidence="2 3">
    <name type="scientific">Rhizopogon vinicolor AM-OR11-026</name>
    <dbReference type="NCBI Taxonomy" id="1314800"/>
    <lineage>
        <taxon>Eukaryota</taxon>
        <taxon>Fungi</taxon>
        <taxon>Dikarya</taxon>
        <taxon>Basidiomycota</taxon>
        <taxon>Agaricomycotina</taxon>
        <taxon>Agaricomycetes</taxon>
        <taxon>Agaricomycetidae</taxon>
        <taxon>Boletales</taxon>
        <taxon>Suillineae</taxon>
        <taxon>Rhizopogonaceae</taxon>
        <taxon>Rhizopogon</taxon>
    </lineage>
</organism>
<dbReference type="InterPro" id="IPR018306">
    <property type="entry name" value="Phage_T5_Orf172_DNA-bd"/>
</dbReference>
<dbReference type="PANTHER" id="PTHR28094:SF1">
    <property type="entry name" value="MEIOTICALLY UP-REGULATED GENE 113 PROTEIN"/>
    <property type="match status" value="1"/>
</dbReference>
<name>A0A1B7N651_9AGAM</name>
<protein>
    <recommendedName>
        <fullName evidence="1">Bacteriophage T5 Orf172 DNA-binding domain-containing protein</fullName>
    </recommendedName>
</protein>
<dbReference type="InterPro" id="IPR053006">
    <property type="entry name" value="Meiosis_regulatory"/>
</dbReference>
<dbReference type="OrthoDB" id="2417614at2759"/>
<dbReference type="EMBL" id="KV448215">
    <property type="protein sequence ID" value="OAX40339.1"/>
    <property type="molecule type" value="Genomic_DNA"/>
</dbReference>
<evidence type="ECO:0000313" key="2">
    <source>
        <dbReference type="EMBL" id="OAX40339.1"/>
    </source>
</evidence>
<evidence type="ECO:0000259" key="1">
    <source>
        <dbReference type="Pfam" id="PF10544"/>
    </source>
</evidence>
<proteinExistence type="predicted"/>
<dbReference type="PANTHER" id="PTHR28094">
    <property type="entry name" value="MEIOTICALLY UP-REGULATED GENE 113 PROTEIN"/>
    <property type="match status" value="1"/>
</dbReference>